<feature type="region of interest" description="Disordered" evidence="2">
    <location>
        <begin position="521"/>
        <end position="572"/>
    </location>
</feature>
<feature type="compositionally biased region" description="Low complexity" evidence="2">
    <location>
        <begin position="348"/>
        <end position="365"/>
    </location>
</feature>
<dbReference type="PROSITE" id="PS50020">
    <property type="entry name" value="WW_DOMAIN_2"/>
    <property type="match status" value="1"/>
</dbReference>
<evidence type="ECO:0000256" key="2">
    <source>
        <dbReference type="SAM" id="MobiDB-lite"/>
    </source>
</evidence>
<dbReference type="GO" id="GO:0007165">
    <property type="term" value="P:signal transduction"/>
    <property type="evidence" value="ECO:0007669"/>
    <property type="project" value="TreeGrafter"/>
</dbReference>
<evidence type="ECO:0000259" key="3">
    <source>
        <dbReference type="PROSITE" id="PS50020"/>
    </source>
</evidence>
<dbReference type="CDD" id="cd00201">
    <property type="entry name" value="WW"/>
    <property type="match status" value="1"/>
</dbReference>
<feature type="compositionally biased region" description="Basic residues" evidence="2">
    <location>
        <begin position="193"/>
        <end position="205"/>
    </location>
</feature>
<dbReference type="InterPro" id="IPR001202">
    <property type="entry name" value="WW_dom"/>
</dbReference>
<feature type="region of interest" description="Disordered" evidence="2">
    <location>
        <begin position="38"/>
        <end position="115"/>
    </location>
</feature>
<feature type="region of interest" description="Disordered" evidence="2">
    <location>
        <begin position="348"/>
        <end position="401"/>
    </location>
</feature>
<dbReference type="PANTHER" id="PTHR10316">
    <property type="entry name" value="MEMBRANE ASSOCIATED GUANYLATE KINASE-RELATED"/>
    <property type="match status" value="1"/>
</dbReference>
<dbReference type="PANTHER" id="PTHR10316:SF40">
    <property type="entry name" value="LD27118P"/>
    <property type="match status" value="1"/>
</dbReference>
<dbReference type="InterPro" id="IPR036020">
    <property type="entry name" value="WW_dom_sf"/>
</dbReference>
<evidence type="ECO:0000256" key="1">
    <source>
        <dbReference type="ARBA" id="ARBA00022737"/>
    </source>
</evidence>
<feature type="compositionally biased region" description="Polar residues" evidence="2">
    <location>
        <begin position="371"/>
        <end position="392"/>
    </location>
</feature>
<dbReference type="Gene3D" id="2.20.70.10">
    <property type="match status" value="1"/>
</dbReference>
<dbReference type="GO" id="GO:0005737">
    <property type="term" value="C:cytoplasm"/>
    <property type="evidence" value="ECO:0007669"/>
    <property type="project" value="TreeGrafter"/>
</dbReference>
<dbReference type="SMART" id="SM00456">
    <property type="entry name" value="WW"/>
    <property type="match status" value="1"/>
</dbReference>
<comment type="caution">
    <text evidence="4">The sequence shown here is derived from an EMBL/GenBank/DDBJ whole genome shotgun (WGS) entry which is preliminary data.</text>
</comment>
<feature type="compositionally biased region" description="Polar residues" evidence="2">
    <location>
        <begin position="592"/>
        <end position="611"/>
    </location>
</feature>
<feature type="compositionally biased region" description="Polar residues" evidence="2">
    <location>
        <begin position="95"/>
        <end position="109"/>
    </location>
</feature>
<feature type="domain" description="WW" evidence="3">
    <location>
        <begin position="401"/>
        <end position="434"/>
    </location>
</feature>
<feature type="region of interest" description="Disordered" evidence="2">
    <location>
        <begin position="587"/>
        <end position="611"/>
    </location>
</feature>
<gene>
    <name evidence="4" type="ORF">DdX_03667</name>
</gene>
<feature type="compositionally biased region" description="Polar residues" evidence="2">
    <location>
        <begin position="559"/>
        <end position="571"/>
    </location>
</feature>
<dbReference type="PROSITE" id="PS01159">
    <property type="entry name" value="WW_DOMAIN_1"/>
    <property type="match status" value="1"/>
</dbReference>
<dbReference type="SUPFAM" id="SSF51045">
    <property type="entry name" value="WW domain"/>
    <property type="match status" value="1"/>
</dbReference>
<dbReference type="Pfam" id="PF00397">
    <property type="entry name" value="WW"/>
    <property type="match status" value="1"/>
</dbReference>
<feature type="region of interest" description="Disordered" evidence="2">
    <location>
        <begin position="193"/>
        <end position="227"/>
    </location>
</feature>
<evidence type="ECO:0000313" key="5">
    <source>
        <dbReference type="Proteomes" id="UP001201812"/>
    </source>
</evidence>
<proteinExistence type="predicted"/>
<feature type="compositionally biased region" description="Basic residues" evidence="2">
    <location>
        <begin position="48"/>
        <end position="57"/>
    </location>
</feature>
<sequence>MASKRVELAKQQKLQSHVQINSCVDDQQKSIEELIRVGQRNHELSQHNHQHFQRKSAKAPQSFFSQPIRKSRGSSAGHSREGSSDEGSGAGRHTLSPSASSTGHGNFGTQYGGHTGQGIANQGIVHQRQASAPALINYGMMEQQQQQAHSQQQISTRYDYSNPRARAIPGTSAALPPVAHVYSKSLNTVTLQPHHHPHHGTHHQQGHTPGGVYTGSHALGVGSPADGQLPPQPMAIHQRNVKSCDFDAVGQAGHLSASGGGMTTIAGGFESTPSFFGGQAGGHSQTHHQVHHHMHATGMTGASVPMTTVAGDLATPDNLYHDGRLHHSGAGAYWGDPRAKSQSLDPMTLTATSSTSPSSIHSANSVAGLPRQQQHHQTGGPTPLTTAVSSPESGVADDGLGPLPEGWERNYDASGNSYFIDHHNKTTTWFDPRLSREQQEDEIRVRHSIAAPGSSISAPALGQQFQQQPENMYGNYDPTMAMQHHSTPEYQHTGKIQQLRMERNSMFERQQQLRRAGLLNNQQQQQAYPSANTQQSPHQQQPAFYMGPQHMASPPPAQEYQQHYPNASPTSAYPMLSQIMPCTNQETDEQMDYQSSAPIPSDGNSGHLSQIDPSFVQDLDLNGSDLNPHEFDKYLQIADNRQQHQPQPYSNVMR</sequence>
<dbReference type="EMBL" id="JAKKPZ010000003">
    <property type="protein sequence ID" value="KAI1723506.1"/>
    <property type="molecule type" value="Genomic_DNA"/>
</dbReference>
<dbReference type="AlphaFoldDB" id="A0AAD4RB79"/>
<keyword evidence="1" id="KW-0677">Repeat</keyword>
<name>A0AAD4RB79_9BILA</name>
<evidence type="ECO:0000313" key="4">
    <source>
        <dbReference type="EMBL" id="KAI1723506.1"/>
    </source>
</evidence>
<feature type="compositionally biased region" description="Low complexity" evidence="2">
    <location>
        <begin position="521"/>
        <end position="535"/>
    </location>
</feature>
<dbReference type="FunFam" id="2.20.70.10:FF:000017">
    <property type="entry name" value="E3 ubiquitin-protein ligase"/>
    <property type="match status" value="1"/>
</dbReference>
<dbReference type="Proteomes" id="UP001201812">
    <property type="component" value="Unassembled WGS sequence"/>
</dbReference>
<reference evidence="4" key="1">
    <citation type="submission" date="2022-01" db="EMBL/GenBank/DDBJ databases">
        <title>Genome Sequence Resource for Two Populations of Ditylenchus destructor, the Migratory Endoparasitic Phytonematode.</title>
        <authorList>
            <person name="Zhang H."/>
            <person name="Lin R."/>
            <person name="Xie B."/>
        </authorList>
    </citation>
    <scope>NUCLEOTIDE SEQUENCE</scope>
    <source>
        <strain evidence="4">BazhouSP</strain>
    </source>
</reference>
<keyword evidence="5" id="KW-1185">Reference proteome</keyword>
<accession>A0AAD4RB79</accession>
<organism evidence="4 5">
    <name type="scientific">Ditylenchus destructor</name>
    <dbReference type="NCBI Taxonomy" id="166010"/>
    <lineage>
        <taxon>Eukaryota</taxon>
        <taxon>Metazoa</taxon>
        <taxon>Ecdysozoa</taxon>
        <taxon>Nematoda</taxon>
        <taxon>Chromadorea</taxon>
        <taxon>Rhabditida</taxon>
        <taxon>Tylenchina</taxon>
        <taxon>Tylenchomorpha</taxon>
        <taxon>Sphaerularioidea</taxon>
        <taxon>Anguinidae</taxon>
        <taxon>Anguininae</taxon>
        <taxon>Ditylenchus</taxon>
    </lineage>
</organism>
<protein>
    <submittedName>
        <fullName evidence="4">WW domain-containing protein</fullName>
    </submittedName>
</protein>